<dbReference type="FunFam" id="2.110.10.10:FF:000002">
    <property type="entry name" value="Matrix metallopeptidase 3"/>
    <property type="match status" value="1"/>
</dbReference>
<name>H3B288_LATCH</name>
<feature type="chain" id="PRO_5016921494" description="interstitial collagenase" evidence="24">
    <location>
        <begin position="18"/>
        <end position="475"/>
    </location>
</feature>
<feature type="disulfide bond" evidence="21">
    <location>
        <begin position="287"/>
        <end position="475"/>
    </location>
</feature>
<evidence type="ECO:0000256" key="4">
    <source>
        <dbReference type="ARBA" id="ARBA00022530"/>
    </source>
</evidence>
<feature type="modified residue" description="Phosphotyrosine; by PKDCC" evidence="22">
    <location>
        <position position="369"/>
    </location>
</feature>
<dbReference type="InterPro" id="IPR001818">
    <property type="entry name" value="Pept_M10_metallopeptidase"/>
</dbReference>
<dbReference type="InterPro" id="IPR000585">
    <property type="entry name" value="Hemopexin-like_dom"/>
</dbReference>
<feature type="binding site" evidence="20">
    <location>
        <position position="182"/>
    </location>
    <ligand>
        <name>Zn(2+)</name>
        <dbReference type="ChEBI" id="CHEBI:29105"/>
        <label>1</label>
    </ligand>
</feature>
<gene>
    <name evidence="26" type="primary">LOC102360492</name>
</gene>
<keyword evidence="14" id="KW-0865">Zymogen</keyword>
<accession>H3B288</accession>
<evidence type="ECO:0000256" key="5">
    <source>
        <dbReference type="ARBA" id="ARBA00022670"/>
    </source>
</evidence>
<feature type="binding site" evidence="20">
    <location>
        <position position="169"/>
    </location>
    <ligand>
        <name>Zn(2+)</name>
        <dbReference type="ChEBI" id="CHEBI:29105"/>
        <label>1</label>
    </ligand>
</feature>
<dbReference type="InterPro" id="IPR036375">
    <property type="entry name" value="Hemopexin-like_dom_sf"/>
</dbReference>
<feature type="active site" evidence="18">
    <location>
        <position position="218"/>
    </location>
</feature>
<evidence type="ECO:0000313" key="26">
    <source>
        <dbReference type="Ensembl" id="ENSLACP00000016009.1"/>
    </source>
</evidence>
<dbReference type="PANTHER" id="PTHR10201:SF151">
    <property type="entry name" value="INTERSTITIAL COLLAGENASE"/>
    <property type="match status" value="1"/>
</dbReference>
<dbReference type="Pfam" id="PF00045">
    <property type="entry name" value="Hemopexin"/>
    <property type="match status" value="4"/>
</dbReference>
<dbReference type="EMBL" id="AFYH01094578">
    <property type="status" value="NOT_ANNOTATED_CDS"/>
    <property type="molecule type" value="Genomic_DNA"/>
</dbReference>
<dbReference type="PRINTS" id="PR00138">
    <property type="entry name" value="MATRIXIN"/>
</dbReference>
<feature type="repeat" description="Hemopexin" evidence="23">
    <location>
        <begin position="382"/>
        <end position="430"/>
    </location>
</feature>
<feature type="binding site" evidence="20">
    <location>
        <position position="197"/>
    </location>
    <ligand>
        <name>Ca(2+)</name>
        <dbReference type="ChEBI" id="CHEBI:29108"/>
        <label>3</label>
    </ligand>
</feature>
<keyword evidence="9" id="KW-0378">Hydrolase</keyword>
<dbReference type="SUPFAM" id="SSF47090">
    <property type="entry name" value="PGBD-like"/>
    <property type="match status" value="1"/>
</dbReference>
<keyword evidence="11 20" id="KW-0106">Calcium</keyword>
<dbReference type="SUPFAM" id="SSF50923">
    <property type="entry name" value="Hemopexin-like domain"/>
    <property type="match status" value="1"/>
</dbReference>
<protein>
    <recommendedName>
        <fullName evidence="17">interstitial collagenase</fullName>
        <ecNumber evidence="17">3.4.24.7</ecNumber>
    </recommendedName>
</protein>
<keyword evidence="27" id="KW-1185">Reference proteome</keyword>
<evidence type="ECO:0000256" key="10">
    <source>
        <dbReference type="ARBA" id="ARBA00022833"/>
    </source>
</evidence>
<comment type="cofactor">
    <cofactor evidence="20">
        <name>Ca(2+)</name>
        <dbReference type="ChEBI" id="CHEBI:29108"/>
    </cofactor>
    <text evidence="20">Can bind about 5 Ca(2+) ions per subunit.</text>
</comment>
<dbReference type="Ensembl" id="ENSLACT00000016120.1">
    <property type="protein sequence ID" value="ENSLACP00000016009.1"/>
    <property type="gene ID" value="ENSLACG00000014097.1"/>
</dbReference>
<evidence type="ECO:0000256" key="22">
    <source>
        <dbReference type="PIRSR" id="PIRSR621190-4"/>
    </source>
</evidence>
<dbReference type="SUPFAM" id="SSF55486">
    <property type="entry name" value="Metalloproteases ('zincins'), catalytic domain"/>
    <property type="match status" value="1"/>
</dbReference>
<dbReference type="EMBL" id="AFYH01094579">
    <property type="status" value="NOT_ANNOTATED_CDS"/>
    <property type="molecule type" value="Genomic_DNA"/>
</dbReference>
<feature type="binding site" evidence="20">
    <location>
        <position position="388"/>
    </location>
    <ligand>
        <name>Ca(2+)</name>
        <dbReference type="ChEBI" id="CHEBI:29108"/>
        <label>5</label>
    </ligand>
</feature>
<evidence type="ECO:0000256" key="6">
    <source>
        <dbReference type="ARBA" id="ARBA00022723"/>
    </source>
</evidence>
<feature type="binding site" evidence="20">
    <location>
        <position position="174"/>
    </location>
    <ligand>
        <name>Ca(2+)</name>
        <dbReference type="ChEBI" id="CHEBI:29108"/>
        <label>3</label>
    </ligand>
</feature>
<dbReference type="InterPro" id="IPR033739">
    <property type="entry name" value="M10A_MMP"/>
</dbReference>
<dbReference type="CDD" id="cd04278">
    <property type="entry name" value="ZnMc_MMP"/>
    <property type="match status" value="1"/>
</dbReference>
<keyword evidence="15 21" id="KW-1015">Disulfide bond</keyword>
<dbReference type="Pfam" id="PF00413">
    <property type="entry name" value="Peptidase_M10"/>
    <property type="match status" value="1"/>
</dbReference>
<feature type="binding site" evidence="20">
    <location>
        <position position="167"/>
    </location>
    <ligand>
        <name>Zn(2+)</name>
        <dbReference type="ChEBI" id="CHEBI:29105"/>
        <label>1</label>
    </ligand>
</feature>
<feature type="binding site" evidence="20">
    <location>
        <position position="157"/>
    </location>
    <ligand>
        <name>Ca(2+)</name>
        <dbReference type="ChEBI" id="CHEBI:29108"/>
        <label>2</label>
    </ligand>
</feature>
<feature type="binding site" evidence="20">
    <location>
        <position position="123"/>
    </location>
    <ligand>
        <name>Ca(2+)</name>
        <dbReference type="ChEBI" id="CHEBI:29108"/>
        <label>1</label>
    </ligand>
</feature>
<evidence type="ECO:0000256" key="18">
    <source>
        <dbReference type="PIRSR" id="PIRSR001191-1"/>
    </source>
</evidence>
<evidence type="ECO:0000259" key="25">
    <source>
        <dbReference type="SMART" id="SM00235"/>
    </source>
</evidence>
<keyword evidence="3" id="KW-0964">Secreted</keyword>
<evidence type="ECO:0000256" key="20">
    <source>
        <dbReference type="PIRSR" id="PIRSR621190-2"/>
    </source>
</evidence>
<evidence type="ECO:0000256" key="11">
    <source>
        <dbReference type="ARBA" id="ARBA00022837"/>
    </source>
</evidence>
<dbReference type="InterPro" id="IPR021158">
    <property type="entry name" value="Pept_M10A_Zn_BS"/>
</dbReference>
<keyword evidence="8" id="KW-0677">Repeat</keyword>
<evidence type="ECO:0000256" key="3">
    <source>
        <dbReference type="ARBA" id="ARBA00022525"/>
    </source>
</evidence>
<dbReference type="GO" id="GO:0031012">
    <property type="term" value="C:extracellular matrix"/>
    <property type="evidence" value="ECO:0007669"/>
    <property type="project" value="InterPro"/>
</dbReference>
<feature type="binding site" evidence="20">
    <location>
        <position position="191"/>
    </location>
    <ligand>
        <name>Ca(2+)</name>
        <dbReference type="ChEBI" id="CHEBI:29108"/>
        <label>2</label>
    </ligand>
</feature>
<evidence type="ECO:0000256" key="12">
    <source>
        <dbReference type="ARBA" id="ARBA00023049"/>
    </source>
</evidence>
<dbReference type="HOGENOM" id="CLU_015489_6_0_1"/>
<dbReference type="PROSITE" id="PS00546">
    <property type="entry name" value="CYSTEINE_SWITCH"/>
    <property type="match status" value="1"/>
</dbReference>
<dbReference type="InterPro" id="IPR002477">
    <property type="entry name" value="Peptidoglycan-bd-like"/>
</dbReference>
<keyword evidence="5" id="KW-0645">Protease</keyword>
<keyword evidence="10 19" id="KW-0862">Zinc</keyword>
<dbReference type="FunFam" id="3.40.390.10:FF:000007">
    <property type="entry name" value="Collagenase 3"/>
    <property type="match status" value="1"/>
</dbReference>
<keyword evidence="12" id="KW-0482">Metalloprotease</keyword>
<dbReference type="GO" id="GO:0030198">
    <property type="term" value="P:extracellular matrix organization"/>
    <property type="evidence" value="ECO:0007669"/>
    <property type="project" value="TreeGrafter"/>
</dbReference>
<feature type="binding site" evidence="20">
    <location>
        <position position="193"/>
    </location>
    <ligand>
        <name>Ca(2+)</name>
        <dbReference type="ChEBI" id="CHEBI:29108"/>
        <label>2</label>
    </ligand>
</feature>
<comment type="catalytic activity">
    <reaction evidence="16">
        <text>Cleavage of the triple helix of collagen at about three-quarters of the length of the molecule from the N-terminus, at 775-Gly-|-Ile-776 in the alpha1(I) chain. Cleaves synthetic substrates and alpha-macroglobulins at bonds where P1' is a hydrophobic residue.</text>
        <dbReference type="EC" id="3.4.24.7"/>
    </reaction>
</comment>
<evidence type="ECO:0000256" key="13">
    <source>
        <dbReference type="ARBA" id="ARBA00023105"/>
    </source>
</evidence>
<feature type="binding site" description="in inhibited form" evidence="20">
    <location>
        <position position="91"/>
    </location>
    <ligand>
        <name>Zn(2+)</name>
        <dbReference type="ChEBI" id="CHEBI:29105"/>
        <label>2</label>
        <note>catalytic</note>
    </ligand>
</feature>
<dbReference type="GO" id="GO:0004222">
    <property type="term" value="F:metalloendopeptidase activity"/>
    <property type="evidence" value="ECO:0007669"/>
    <property type="project" value="UniProtKB-EC"/>
</dbReference>
<reference evidence="26" key="3">
    <citation type="submission" date="2025-09" db="UniProtKB">
        <authorList>
            <consortium name="Ensembl"/>
        </authorList>
    </citation>
    <scope>IDENTIFICATION</scope>
</reference>
<keyword evidence="13" id="KW-0177">Collagen degradation</keyword>
<dbReference type="STRING" id="7897.ENSLACP00000016009"/>
<evidence type="ECO:0000256" key="14">
    <source>
        <dbReference type="ARBA" id="ARBA00023145"/>
    </source>
</evidence>
<dbReference type="GO" id="GO:0030574">
    <property type="term" value="P:collagen catabolic process"/>
    <property type="evidence" value="ECO:0007669"/>
    <property type="project" value="UniProtKB-KW"/>
</dbReference>
<dbReference type="InterPro" id="IPR036365">
    <property type="entry name" value="PGBD-like_sf"/>
</dbReference>
<evidence type="ECO:0000256" key="23">
    <source>
        <dbReference type="PROSITE-ProRule" id="PRU01011"/>
    </source>
</evidence>
<evidence type="ECO:0000256" key="15">
    <source>
        <dbReference type="ARBA" id="ARBA00023157"/>
    </source>
</evidence>
<feature type="repeat" description="Hemopexin" evidence="23">
    <location>
        <begin position="284"/>
        <end position="333"/>
    </location>
</feature>
<keyword evidence="7 24" id="KW-0732">Signal</keyword>
<evidence type="ECO:0000256" key="16">
    <source>
        <dbReference type="ARBA" id="ARBA00036005"/>
    </source>
</evidence>
<dbReference type="GeneTree" id="ENSGT00940000154907"/>
<dbReference type="EMBL" id="AFYH01094577">
    <property type="status" value="NOT_ANNOTATED_CDS"/>
    <property type="molecule type" value="Genomic_DNA"/>
</dbReference>
<dbReference type="Gene3D" id="2.110.10.10">
    <property type="entry name" value="Hemopexin-like domain"/>
    <property type="match status" value="1"/>
</dbReference>
<evidence type="ECO:0000256" key="1">
    <source>
        <dbReference type="ARBA" id="ARBA00004498"/>
    </source>
</evidence>
<feature type="binding site" evidence="20">
    <location>
        <position position="338"/>
    </location>
    <ligand>
        <name>Ca(2+)</name>
        <dbReference type="ChEBI" id="CHEBI:29108"/>
        <label>4</label>
    </ligand>
</feature>
<evidence type="ECO:0000256" key="24">
    <source>
        <dbReference type="SAM" id="SignalP"/>
    </source>
</evidence>
<dbReference type="SMART" id="SM00120">
    <property type="entry name" value="HX"/>
    <property type="match status" value="4"/>
</dbReference>
<dbReference type="GO" id="GO:0006508">
    <property type="term" value="P:proteolysis"/>
    <property type="evidence" value="ECO:0007669"/>
    <property type="project" value="UniProtKB-KW"/>
</dbReference>
<evidence type="ECO:0000256" key="19">
    <source>
        <dbReference type="PIRSR" id="PIRSR001191-2"/>
    </source>
</evidence>
<dbReference type="EC" id="3.4.24.7" evidence="17"/>
<feature type="binding site" evidence="20">
    <location>
        <position position="175"/>
    </location>
    <ligand>
        <name>Ca(2+)</name>
        <dbReference type="ChEBI" id="CHEBI:29108"/>
        <label>3</label>
    </ligand>
</feature>
<evidence type="ECO:0000256" key="8">
    <source>
        <dbReference type="ARBA" id="ARBA00022737"/>
    </source>
</evidence>
<reference evidence="26" key="2">
    <citation type="submission" date="2025-08" db="UniProtKB">
        <authorList>
            <consortium name="Ensembl"/>
        </authorList>
    </citation>
    <scope>IDENTIFICATION</scope>
</reference>
<feature type="binding site" evidence="20">
    <location>
        <position position="195"/>
    </location>
    <ligand>
        <name>Zn(2+)</name>
        <dbReference type="ChEBI" id="CHEBI:29105"/>
        <label>1</label>
    </ligand>
</feature>
<feature type="binding site" evidence="20">
    <location>
        <position position="200"/>
    </location>
    <ligand>
        <name>Ca(2+)</name>
        <dbReference type="ChEBI" id="CHEBI:29108"/>
        <label>3</label>
    </ligand>
</feature>
<dbReference type="InterPro" id="IPR006026">
    <property type="entry name" value="Peptidase_Metallo"/>
</dbReference>
<dbReference type="PROSITE" id="PS51642">
    <property type="entry name" value="HEMOPEXIN_2"/>
    <property type="match status" value="4"/>
</dbReference>
<feature type="binding site" evidence="20">
    <location>
        <position position="235"/>
    </location>
    <ligand>
        <name>Zn(2+)</name>
        <dbReference type="ChEBI" id="CHEBI:29105"/>
        <label>2</label>
        <note>catalytic</note>
    </ligand>
</feature>
<dbReference type="AlphaFoldDB" id="H3B288"/>
<dbReference type="InterPro" id="IPR021190">
    <property type="entry name" value="Pept_M10A"/>
</dbReference>
<dbReference type="CDD" id="cd00094">
    <property type="entry name" value="HX"/>
    <property type="match status" value="1"/>
</dbReference>
<dbReference type="InParanoid" id="H3B288"/>
<dbReference type="EMBL" id="AFYH01094576">
    <property type="status" value="NOT_ANNOTATED_CDS"/>
    <property type="molecule type" value="Genomic_DNA"/>
</dbReference>
<comment type="cofactor">
    <cofactor evidence="20">
        <name>Zn(2+)</name>
        <dbReference type="ChEBI" id="CHEBI:29105"/>
    </cofactor>
    <text evidence="20">Binds 2 Zn(2+) ions per subunit.</text>
</comment>
<evidence type="ECO:0000256" key="2">
    <source>
        <dbReference type="ARBA" id="ARBA00010370"/>
    </source>
</evidence>
<feature type="binding site" evidence="19">
    <location>
        <position position="217"/>
    </location>
    <ligand>
        <name>Zn(2+)</name>
        <dbReference type="ChEBI" id="CHEBI:29105"/>
        <label>2</label>
        <note>catalytic</note>
    </ligand>
</feature>
<feature type="binding site" evidence="20">
    <location>
        <position position="340"/>
    </location>
    <ligand>
        <name>Ca(2+)</name>
        <dbReference type="ChEBI" id="CHEBI:29108"/>
        <label>5</label>
    </ligand>
</feature>
<sequence>MRCLQFLIFLKIGLSIALPLLPEDDNKEENIQFAEEYLKKFYNDVANSPSFDEKIGNSALENIKKMQEFFGLTVTGKVDSETLATMKKPRCGVPDIGQYRHFYGNRRWQTSDLTYRILNYTPDLAPADVDRQIQKAFQVWSDVTPLTFTRIYDGTADIMISFGTRFHGDFFPFDGPHGTLAHAFAPGDGIGGDAHFDEDETWTTNSNAYNLFLVAAHEFGHALGLAHSDDPTALMYPIYSYVDPNNYQLPQDDVEGIQVLYGPPTEVDPDVNPVDPTPEVPNPPKPCDPTLTFDAVTTLRGELMFFKDRIIWRKYLYSEQIDTTLIKSIWPTLPVKIDAAYENTKKDQVFFFKGAKYWAIQGYDVVPGYPRTIYKMGFPRSVKKIDAALYIKDIEKTLFFVEEQYWSYDEANKTMDKGYPRLTSEDFSGLRNKVDAAVQYNEGLLYFFSGANWYEYDNKSKRILRISKTNTWLGC</sequence>
<evidence type="ECO:0000256" key="21">
    <source>
        <dbReference type="PIRSR" id="PIRSR621190-3"/>
    </source>
</evidence>
<dbReference type="PANTHER" id="PTHR10201">
    <property type="entry name" value="MATRIX METALLOPROTEINASE"/>
    <property type="match status" value="1"/>
</dbReference>
<dbReference type="InterPro" id="IPR024079">
    <property type="entry name" value="MetalloPept_cat_dom_sf"/>
</dbReference>
<dbReference type="GO" id="GO:0008270">
    <property type="term" value="F:zinc ion binding"/>
    <property type="evidence" value="ECO:0007669"/>
    <property type="project" value="InterPro"/>
</dbReference>
<dbReference type="OMA" id="GANWYEY"/>
<feature type="domain" description="Peptidase metallopeptidase" evidence="25">
    <location>
        <begin position="104"/>
        <end position="263"/>
    </location>
</feature>
<feature type="repeat" description="Hemopexin" evidence="23">
    <location>
        <begin position="334"/>
        <end position="380"/>
    </location>
</feature>
<dbReference type="Gene3D" id="3.40.390.10">
    <property type="entry name" value="Collagenase (Catalytic Domain)"/>
    <property type="match status" value="1"/>
</dbReference>
<feature type="binding site" evidence="20">
    <location>
        <position position="435"/>
    </location>
    <ligand>
        <name>Ca(2+)</name>
        <dbReference type="ChEBI" id="CHEBI:29108"/>
        <label>4</label>
    </ligand>
</feature>
<keyword evidence="6 19" id="KW-0479">Metal-binding</keyword>
<reference evidence="27" key="1">
    <citation type="submission" date="2011-08" db="EMBL/GenBank/DDBJ databases">
        <title>The draft genome of Latimeria chalumnae.</title>
        <authorList>
            <person name="Di Palma F."/>
            <person name="Alfoldi J."/>
            <person name="Johnson J."/>
            <person name="Berlin A."/>
            <person name="Gnerre S."/>
            <person name="Jaffe D."/>
            <person name="MacCallum I."/>
            <person name="Young S."/>
            <person name="Walker B.J."/>
            <person name="Lander E."/>
            <person name="Lindblad-Toh K."/>
        </authorList>
    </citation>
    <scope>NUCLEOTIDE SEQUENCE [LARGE SCALE GENOMIC DNA]</scope>
    <source>
        <strain evidence="27">Wild caught</strain>
    </source>
</reference>
<dbReference type="EMBL" id="AFYH01094580">
    <property type="status" value="NOT_ANNOTATED_CDS"/>
    <property type="molecule type" value="Genomic_DNA"/>
</dbReference>
<evidence type="ECO:0000256" key="9">
    <source>
        <dbReference type="ARBA" id="ARBA00022801"/>
    </source>
</evidence>
<feature type="binding site" evidence="20">
    <location>
        <position position="200"/>
    </location>
    <ligand>
        <name>Ca(2+)</name>
        <dbReference type="ChEBI" id="CHEBI:29108"/>
        <label>1</label>
    </ligand>
</feature>
<organism evidence="26 27">
    <name type="scientific">Latimeria chalumnae</name>
    <name type="common">Coelacanth</name>
    <dbReference type="NCBI Taxonomy" id="7897"/>
    <lineage>
        <taxon>Eukaryota</taxon>
        <taxon>Metazoa</taxon>
        <taxon>Chordata</taxon>
        <taxon>Craniata</taxon>
        <taxon>Vertebrata</taxon>
        <taxon>Euteleostomi</taxon>
        <taxon>Coelacanthiformes</taxon>
        <taxon>Coelacanthidae</taxon>
        <taxon>Latimeria</taxon>
    </lineage>
</organism>
<dbReference type="eggNOG" id="KOG1565">
    <property type="taxonomic scope" value="Eukaryota"/>
</dbReference>
<dbReference type="PROSITE" id="PS00024">
    <property type="entry name" value="HEMOPEXIN"/>
    <property type="match status" value="1"/>
</dbReference>
<feature type="binding site" evidence="19">
    <location>
        <position position="227"/>
    </location>
    <ligand>
        <name>Zn(2+)</name>
        <dbReference type="ChEBI" id="CHEBI:29105"/>
        <label>2</label>
        <note>catalytic</note>
    </ligand>
</feature>
<feature type="repeat" description="Hemopexin" evidence="23">
    <location>
        <begin position="431"/>
        <end position="475"/>
    </location>
</feature>
<feature type="binding site" evidence="20">
    <location>
        <position position="294"/>
    </location>
    <ligand>
        <name>Ca(2+)</name>
        <dbReference type="ChEBI" id="CHEBI:29108"/>
        <label>4</label>
    </ligand>
</feature>
<comment type="subcellular location">
    <subcellularLocation>
        <location evidence="1">Secreted</location>
        <location evidence="1">Extracellular space</location>
        <location evidence="1">Extracellular matrix</location>
    </subcellularLocation>
</comment>
<feature type="binding site" evidence="19">
    <location>
        <position position="221"/>
    </location>
    <ligand>
        <name>Zn(2+)</name>
        <dbReference type="ChEBI" id="CHEBI:29105"/>
        <label>2</label>
        <note>catalytic</note>
    </ligand>
</feature>
<keyword evidence="4" id="KW-0272">Extracellular matrix</keyword>
<evidence type="ECO:0000256" key="17">
    <source>
        <dbReference type="ARBA" id="ARBA00038924"/>
    </source>
</evidence>
<comment type="similarity">
    <text evidence="2">Belongs to the peptidase M10A family.</text>
</comment>
<dbReference type="PIRSF" id="PIRSF001191">
    <property type="entry name" value="Peptidase_M10A_matrix"/>
    <property type="match status" value="1"/>
</dbReference>
<dbReference type="Proteomes" id="UP000008672">
    <property type="component" value="Unassembled WGS sequence"/>
</dbReference>
<dbReference type="InterPro" id="IPR018487">
    <property type="entry name" value="Hemopexin-like_repeat"/>
</dbReference>
<dbReference type="InterPro" id="IPR018486">
    <property type="entry name" value="Hemopexin_CS"/>
</dbReference>
<dbReference type="SMART" id="SM00235">
    <property type="entry name" value="ZnMc"/>
    <property type="match status" value="1"/>
</dbReference>
<dbReference type="Pfam" id="PF01471">
    <property type="entry name" value="PG_binding_1"/>
    <property type="match status" value="1"/>
</dbReference>
<proteinExistence type="inferred from homology"/>
<evidence type="ECO:0000256" key="7">
    <source>
        <dbReference type="ARBA" id="ARBA00022729"/>
    </source>
</evidence>
<feature type="signal peptide" evidence="24">
    <location>
        <begin position="1"/>
        <end position="17"/>
    </location>
</feature>
<evidence type="ECO:0000313" key="27">
    <source>
        <dbReference type="Proteomes" id="UP000008672"/>
    </source>
</evidence>